<name>A0A1Y0ZIV3_9HYPH</name>
<dbReference type="EMBL" id="AP014705">
    <property type="protein sequence ID" value="BAR47294.1"/>
    <property type="molecule type" value="Genomic_DNA"/>
</dbReference>
<sequence>MYGRYPAPNASRILLRCGMCSAEIMTDDTNLVDVPCARRMVPLRPFVGFRRPGYWQRARLAAVSGWMKPPQSGPSGTEVRRWSTRTAS</sequence>
<geneLocation type="plasmid" evidence="3">
    <name>pMaq22A_1p DNA</name>
</geneLocation>
<keyword evidence="2" id="KW-0614">Plasmid</keyword>
<dbReference type="AlphaFoldDB" id="A0A1Y0ZIV3"/>
<accession>A0A1Y0ZIV3</accession>
<evidence type="ECO:0000256" key="1">
    <source>
        <dbReference type="SAM" id="MobiDB-lite"/>
    </source>
</evidence>
<reference evidence="2 3" key="1">
    <citation type="journal article" date="2015" name="Genome Announc.">
        <title>Complete Genome Sequence of Methylobacterium aquaticum Strain 22A, Isolated from Racomitrium japonicum Moss.</title>
        <authorList>
            <person name="Tani A."/>
            <person name="Ogura Y."/>
            <person name="Hayashi T."/>
            <person name="Kimbara K."/>
        </authorList>
    </citation>
    <scope>NUCLEOTIDE SEQUENCE [LARGE SCALE GENOMIC DNA]</scope>
    <source>
        <strain evidence="2 3">MA-22A</strain>
        <plasmid evidence="3">Plasmid pMaq22A_1p DNA</plasmid>
    </source>
</reference>
<reference evidence="3" key="2">
    <citation type="submission" date="2015-01" db="EMBL/GenBank/DDBJ databases">
        <title>Complete genome sequence of Methylobacterium aquaticum strain 22A.</title>
        <authorList>
            <person name="Tani A."/>
            <person name="Ogura Y."/>
            <person name="Hayashi T."/>
        </authorList>
    </citation>
    <scope>NUCLEOTIDE SEQUENCE [LARGE SCALE GENOMIC DNA]</scope>
    <source>
        <strain evidence="3">MA-22A</strain>
        <plasmid evidence="3">Plasmid pMaq22A_1p DNA</plasmid>
    </source>
</reference>
<organism evidence="2 3">
    <name type="scientific">Methylobacterium aquaticum</name>
    <dbReference type="NCBI Taxonomy" id="270351"/>
    <lineage>
        <taxon>Bacteria</taxon>
        <taxon>Pseudomonadati</taxon>
        <taxon>Pseudomonadota</taxon>
        <taxon>Alphaproteobacteria</taxon>
        <taxon>Hyphomicrobiales</taxon>
        <taxon>Methylobacteriaceae</taxon>
        <taxon>Methylobacterium</taxon>
    </lineage>
</organism>
<dbReference type="KEGG" id="maqu:Maq22A_1p38330"/>
<dbReference type="Proteomes" id="UP000061432">
    <property type="component" value="Plasmid pMaq22A_1p"/>
</dbReference>
<evidence type="ECO:0000313" key="3">
    <source>
        <dbReference type="Proteomes" id="UP000061432"/>
    </source>
</evidence>
<evidence type="ECO:0000313" key="2">
    <source>
        <dbReference type="EMBL" id="BAR47294.1"/>
    </source>
</evidence>
<protein>
    <submittedName>
        <fullName evidence="2">Uncharacterized protein</fullName>
    </submittedName>
</protein>
<feature type="region of interest" description="Disordered" evidence="1">
    <location>
        <begin position="66"/>
        <end position="88"/>
    </location>
</feature>
<gene>
    <name evidence="2" type="ORF">Maq22A_1p38330</name>
</gene>
<proteinExistence type="predicted"/>